<evidence type="ECO:0000256" key="3">
    <source>
        <dbReference type="ARBA" id="ARBA00054658"/>
    </source>
</evidence>
<comment type="similarity">
    <text evidence="6">Belongs to the iron/ascorbate-dependent oxidoreductase family.</text>
</comment>
<dbReference type="Proteomes" id="UP001159364">
    <property type="component" value="Linkage Group LG09"/>
</dbReference>
<feature type="domain" description="Fe2OG dioxygenase" evidence="7">
    <location>
        <begin position="163"/>
        <end position="264"/>
    </location>
</feature>
<evidence type="ECO:0000256" key="2">
    <source>
        <dbReference type="ARBA" id="ARBA00023004"/>
    </source>
</evidence>
<dbReference type="Gene3D" id="2.60.120.330">
    <property type="entry name" value="B-lactam Antibiotic, Isopenicillin N Synthase, Chain"/>
    <property type="match status" value="1"/>
</dbReference>
<gene>
    <name evidence="8" type="ORF">K2173_019248</name>
</gene>
<keyword evidence="9" id="KW-1185">Reference proteome</keyword>
<dbReference type="Pfam" id="PF03171">
    <property type="entry name" value="2OG-FeII_Oxy"/>
    <property type="match status" value="1"/>
</dbReference>
<evidence type="ECO:0000256" key="6">
    <source>
        <dbReference type="RuleBase" id="RU003682"/>
    </source>
</evidence>
<dbReference type="EMBL" id="JAIWQS010000009">
    <property type="protein sequence ID" value="KAJ8755450.1"/>
    <property type="molecule type" value="Genomic_DNA"/>
</dbReference>
<evidence type="ECO:0000313" key="8">
    <source>
        <dbReference type="EMBL" id="KAJ8755450.1"/>
    </source>
</evidence>
<protein>
    <recommendedName>
        <fullName evidence="4">2-oxoglutarate-dependent dioxygenase DAO</fullName>
    </recommendedName>
    <alternativeName>
        <fullName evidence="5">Protein DIOXYGENASE FOR AUXIN OXIDATION</fullName>
    </alternativeName>
</protein>
<accession>A0AAV8STT6</accession>
<dbReference type="InterPro" id="IPR050231">
    <property type="entry name" value="Iron_ascorbate_oxido_reductase"/>
</dbReference>
<dbReference type="InterPro" id="IPR005123">
    <property type="entry name" value="Oxoglu/Fe-dep_dioxygenase_dom"/>
</dbReference>
<dbReference type="InterPro" id="IPR044861">
    <property type="entry name" value="IPNS-like_FE2OG_OXY"/>
</dbReference>
<dbReference type="FunFam" id="2.60.120.330:FF:000017">
    <property type="entry name" value="2-oxoglutarate-dependent dioxygenase DAO"/>
    <property type="match status" value="1"/>
</dbReference>
<comment type="caution">
    <text evidence="8">The sequence shown here is derived from an EMBL/GenBank/DDBJ whole genome shotgun (WGS) entry which is preliminary data.</text>
</comment>
<dbReference type="PANTHER" id="PTHR47990">
    <property type="entry name" value="2-OXOGLUTARATE (2OG) AND FE(II)-DEPENDENT OXYGENASE SUPERFAMILY PROTEIN-RELATED"/>
    <property type="match status" value="1"/>
</dbReference>
<dbReference type="GO" id="GO:0016491">
    <property type="term" value="F:oxidoreductase activity"/>
    <property type="evidence" value="ECO:0007669"/>
    <property type="project" value="UniProtKB-KW"/>
</dbReference>
<dbReference type="AlphaFoldDB" id="A0AAV8STT6"/>
<keyword evidence="6" id="KW-0560">Oxidoreductase</keyword>
<evidence type="ECO:0000256" key="4">
    <source>
        <dbReference type="ARBA" id="ARBA00074102"/>
    </source>
</evidence>
<organism evidence="8 9">
    <name type="scientific">Erythroxylum novogranatense</name>
    <dbReference type="NCBI Taxonomy" id="1862640"/>
    <lineage>
        <taxon>Eukaryota</taxon>
        <taxon>Viridiplantae</taxon>
        <taxon>Streptophyta</taxon>
        <taxon>Embryophyta</taxon>
        <taxon>Tracheophyta</taxon>
        <taxon>Spermatophyta</taxon>
        <taxon>Magnoliopsida</taxon>
        <taxon>eudicotyledons</taxon>
        <taxon>Gunneridae</taxon>
        <taxon>Pentapetalae</taxon>
        <taxon>rosids</taxon>
        <taxon>fabids</taxon>
        <taxon>Malpighiales</taxon>
        <taxon>Erythroxylaceae</taxon>
        <taxon>Erythroxylum</taxon>
    </lineage>
</organism>
<dbReference type="Pfam" id="PF14226">
    <property type="entry name" value="DIOX_N"/>
    <property type="match status" value="1"/>
</dbReference>
<reference evidence="8 9" key="1">
    <citation type="submission" date="2021-09" db="EMBL/GenBank/DDBJ databases">
        <title>Genomic insights and catalytic innovation underlie evolution of tropane alkaloids biosynthesis.</title>
        <authorList>
            <person name="Wang Y.-J."/>
            <person name="Tian T."/>
            <person name="Huang J.-P."/>
            <person name="Huang S.-X."/>
        </authorList>
    </citation>
    <scope>NUCLEOTIDE SEQUENCE [LARGE SCALE GENOMIC DNA]</scope>
    <source>
        <strain evidence="8">KIB-2018</strain>
        <tissue evidence="8">Leaf</tissue>
    </source>
</reference>
<dbReference type="InterPro" id="IPR027443">
    <property type="entry name" value="IPNS-like_sf"/>
</dbReference>
<dbReference type="SUPFAM" id="SSF51197">
    <property type="entry name" value="Clavaminate synthase-like"/>
    <property type="match status" value="1"/>
</dbReference>
<comment type="function">
    <text evidence="3">2-oxoglutarate-dependent dioxygenase essential for auxin catabolism and maintenance of auxin homeostasis in reproductive organs. Catalyzes the irreversible oxidation of indole-3-acetic acid (IAA) to the biologically inactive 2-oxoindole-3-acetic acid (OxIAA).</text>
</comment>
<dbReference type="GO" id="GO:0046872">
    <property type="term" value="F:metal ion binding"/>
    <property type="evidence" value="ECO:0007669"/>
    <property type="project" value="UniProtKB-KW"/>
</dbReference>
<evidence type="ECO:0000256" key="5">
    <source>
        <dbReference type="ARBA" id="ARBA00076740"/>
    </source>
</evidence>
<name>A0AAV8STT6_9ROSI</name>
<evidence type="ECO:0000256" key="1">
    <source>
        <dbReference type="ARBA" id="ARBA00022723"/>
    </source>
</evidence>
<keyword evidence="2 6" id="KW-0408">Iron</keyword>
<evidence type="ECO:0000259" key="7">
    <source>
        <dbReference type="PROSITE" id="PS51471"/>
    </source>
</evidence>
<dbReference type="InterPro" id="IPR026992">
    <property type="entry name" value="DIOX_N"/>
</dbReference>
<sequence>MGSHGHLCIPTIDFSKSSLKPDTPEWEVVKSQVMKAAEESGCFVALWDEIPVHVYKGMEYEVKDLFDIPSETKTRNVSTGPYRGYIGQRNDMPLYESFRIGHPCSQDALESFVQCLWPLGRPTFSENVASLSKPLADLECLVKRVVLESLGVEKYLDELKDSTAYSIRFMKYKVPQNGERDEVGLPAHRDPNVISILYQIEGDGLEIEAGSGEWIKINPLPGSFIVLFGEALRAWTNGRLNAAKHRVMMSGNRPRYSAGFFSIFEQGFIVKAPEELVDEEHPSLFKPFIFEDLMRLSHTDAMIRYNYVVDAYRNV</sequence>
<dbReference type="PROSITE" id="PS51471">
    <property type="entry name" value="FE2OG_OXY"/>
    <property type="match status" value="1"/>
</dbReference>
<evidence type="ECO:0000313" key="9">
    <source>
        <dbReference type="Proteomes" id="UP001159364"/>
    </source>
</evidence>
<proteinExistence type="inferred from homology"/>
<keyword evidence="1 6" id="KW-0479">Metal-binding</keyword>